<dbReference type="VEuPathDB" id="AmoebaDB:EHI8A_209470"/>
<dbReference type="FunFam" id="3.40.50.1820:FF:000340">
    <property type="entry name" value="Serine esterase (DUF676) protein"/>
    <property type="match status" value="1"/>
</dbReference>
<dbReference type="PANTHER" id="PTHR12482">
    <property type="entry name" value="LIPASE ROG1-RELATED-RELATED"/>
    <property type="match status" value="1"/>
</dbReference>
<evidence type="ECO:0000313" key="4">
    <source>
        <dbReference type="Proteomes" id="UP000078387"/>
    </source>
</evidence>
<dbReference type="AlphaFoldDB" id="A0A5K1UWI3"/>
<dbReference type="VEuPathDB" id="AmoebaDB:EHI_074730"/>
<evidence type="ECO:0000256" key="1">
    <source>
        <dbReference type="SAM" id="MobiDB-lite"/>
    </source>
</evidence>
<feature type="domain" description="DUF676" evidence="2">
    <location>
        <begin position="25"/>
        <end position="231"/>
    </location>
</feature>
<feature type="compositionally biased region" description="Basic and acidic residues" evidence="1">
    <location>
        <begin position="398"/>
        <end position="412"/>
    </location>
</feature>
<sequence length="412" mass="47915">MSDNETIPKDTNIEQKKPTIDYFFFVHGLLSLSINPKEHWAPFANALKNELQTNYIMRYCSCNSERVKTLDGIEVGGLRIANEICGCLKSNQQKRGDEKYRIHFIGHSLGGLYLRFAIPILFKRGIFNNLNWIPFSFMTLETPHLGVQKPLNNGSFDSMYRVISDVVFEGLTMNELQLQDKPFPPYDPTCLKEYPLLLRMVENDVIAPLNKFKHLTLIQNIRFSFQVPYVSASIDRAIPYDREFLKDQFLLDGFDFPSQYNDIMSGCNKHYQLQDERGEVFEERIDGCVVYDRIVKQLNTLKWRRLNVHFRTKSSDAHMFIMGQMNRKRIFKNWGNDDVTSYLDTLCKLIKRDIDIENGDIEILSLQQDGSDSQEIVQNSNSSTEEKLIDIQNPETLPLKDEKEETSHPQIL</sequence>
<dbReference type="Gene3D" id="3.40.50.1820">
    <property type="entry name" value="alpha/beta hydrolase"/>
    <property type="match status" value="1"/>
</dbReference>
<dbReference type="Proteomes" id="UP000078387">
    <property type="component" value="Unassembled WGS sequence"/>
</dbReference>
<dbReference type="SUPFAM" id="SSF53474">
    <property type="entry name" value="alpha/beta-Hydrolases"/>
    <property type="match status" value="1"/>
</dbReference>
<comment type="caution">
    <text evidence="3">The sequence shown here is derived from an EMBL/GenBank/DDBJ whole genome shotgun (WGS) entry which is preliminary data.</text>
</comment>
<feature type="region of interest" description="Disordered" evidence="1">
    <location>
        <begin position="372"/>
        <end position="412"/>
    </location>
</feature>
<dbReference type="ESTHER" id="enthi-q50rh1">
    <property type="family name" value="Duf_676"/>
</dbReference>
<dbReference type="InterPro" id="IPR029058">
    <property type="entry name" value="AB_hydrolase_fold"/>
</dbReference>
<dbReference type="VEuPathDB" id="AmoebaDB:EHI7A_100670"/>
<proteinExistence type="predicted"/>
<evidence type="ECO:0000313" key="3">
    <source>
        <dbReference type="EMBL" id="GAT98287.1"/>
    </source>
</evidence>
<reference evidence="3 4" key="1">
    <citation type="submission" date="2016-05" db="EMBL/GenBank/DDBJ databases">
        <title>First whole genome sequencing of Entamoeba histolytica HM1:IMSS-clone-6.</title>
        <authorList>
            <person name="Mukherjee Avik.K."/>
            <person name="Izumyama S."/>
            <person name="Nakada-Tsukui K."/>
            <person name="Nozaki T."/>
        </authorList>
    </citation>
    <scope>NUCLEOTIDE SEQUENCE [LARGE SCALE GENOMIC DNA]</scope>
    <source>
        <strain evidence="3 4">HM1:IMSS clone 6</strain>
    </source>
</reference>
<dbReference type="VEuPathDB" id="AmoebaDB:EHI5A_140290"/>
<gene>
    <name evidence="3" type="ORF">CL6EHI_074730</name>
</gene>
<organism evidence="3 4">
    <name type="scientific">Entamoeba histolytica</name>
    <dbReference type="NCBI Taxonomy" id="5759"/>
    <lineage>
        <taxon>Eukaryota</taxon>
        <taxon>Amoebozoa</taxon>
        <taxon>Evosea</taxon>
        <taxon>Archamoebae</taxon>
        <taxon>Mastigamoebida</taxon>
        <taxon>Entamoebidae</taxon>
        <taxon>Entamoeba</taxon>
    </lineage>
</organism>
<dbReference type="PANTHER" id="PTHR12482:SF62">
    <property type="entry name" value="LIPASE ROG1-RELATED"/>
    <property type="match status" value="1"/>
</dbReference>
<dbReference type="Pfam" id="PF05057">
    <property type="entry name" value="DUF676"/>
    <property type="match status" value="1"/>
</dbReference>
<dbReference type="VEuPathDB" id="AmoebaDB:KM1_176640"/>
<dbReference type="EMBL" id="BDEQ01000001">
    <property type="protein sequence ID" value="GAT98287.1"/>
    <property type="molecule type" value="Genomic_DNA"/>
</dbReference>
<dbReference type="OMA" id="VDVEYYP"/>
<feature type="compositionally biased region" description="Polar residues" evidence="1">
    <location>
        <begin position="372"/>
        <end position="383"/>
    </location>
</feature>
<dbReference type="InterPro" id="IPR007751">
    <property type="entry name" value="DUF676_lipase-like"/>
</dbReference>
<name>A0A5K1UWI3_ENTHI</name>
<evidence type="ECO:0000259" key="2">
    <source>
        <dbReference type="Pfam" id="PF05057"/>
    </source>
</evidence>
<accession>A0A5K1UWI3</accession>
<protein>
    <recommendedName>
        <fullName evidence="2">DUF676 domain-containing protein</fullName>
    </recommendedName>
</protein>
<dbReference type="InterPro" id="IPR044294">
    <property type="entry name" value="Lipase-like"/>
</dbReference>